<dbReference type="Pfam" id="PF07690">
    <property type="entry name" value="MFS_1"/>
    <property type="match status" value="1"/>
</dbReference>
<dbReference type="PANTHER" id="PTHR11662:SF285">
    <property type="entry name" value="HEXURONATE TRANSPORTER"/>
    <property type="match status" value="1"/>
</dbReference>
<proteinExistence type="predicted"/>
<dbReference type="CDD" id="cd17319">
    <property type="entry name" value="MFS_ExuT_GudP_like"/>
    <property type="match status" value="1"/>
</dbReference>
<feature type="transmembrane region" description="Helical" evidence="5">
    <location>
        <begin position="304"/>
        <end position="323"/>
    </location>
</feature>
<dbReference type="EMBL" id="CP096040">
    <property type="protein sequence ID" value="USQ95874.1"/>
    <property type="molecule type" value="Genomic_DNA"/>
</dbReference>
<organism evidence="7 8">
    <name type="scientific">Caulobacter segnis</name>
    <dbReference type="NCBI Taxonomy" id="88688"/>
    <lineage>
        <taxon>Bacteria</taxon>
        <taxon>Pseudomonadati</taxon>
        <taxon>Pseudomonadota</taxon>
        <taxon>Alphaproteobacteria</taxon>
        <taxon>Caulobacterales</taxon>
        <taxon>Caulobacteraceae</taxon>
        <taxon>Caulobacter</taxon>
    </lineage>
</organism>
<keyword evidence="3 5" id="KW-1133">Transmembrane helix</keyword>
<dbReference type="InterPro" id="IPR011701">
    <property type="entry name" value="MFS"/>
</dbReference>
<evidence type="ECO:0000256" key="4">
    <source>
        <dbReference type="ARBA" id="ARBA00023136"/>
    </source>
</evidence>
<dbReference type="Proteomes" id="UP001057520">
    <property type="component" value="Chromosome"/>
</dbReference>
<keyword evidence="8" id="KW-1185">Reference proteome</keyword>
<dbReference type="Gene3D" id="1.20.1250.20">
    <property type="entry name" value="MFS general substrate transporter like domains"/>
    <property type="match status" value="2"/>
</dbReference>
<accession>A0ABY4ZU30</accession>
<feature type="transmembrane region" description="Helical" evidence="5">
    <location>
        <begin position="271"/>
        <end position="292"/>
    </location>
</feature>
<dbReference type="InterPro" id="IPR020846">
    <property type="entry name" value="MFS_dom"/>
</dbReference>
<evidence type="ECO:0000256" key="3">
    <source>
        <dbReference type="ARBA" id="ARBA00022989"/>
    </source>
</evidence>
<evidence type="ECO:0000256" key="2">
    <source>
        <dbReference type="ARBA" id="ARBA00022692"/>
    </source>
</evidence>
<feature type="transmembrane region" description="Helical" evidence="5">
    <location>
        <begin position="230"/>
        <end position="251"/>
    </location>
</feature>
<gene>
    <name evidence="7" type="ORF">MZV50_25610</name>
</gene>
<keyword evidence="4 5" id="KW-0472">Membrane</keyword>
<evidence type="ECO:0000313" key="7">
    <source>
        <dbReference type="EMBL" id="USQ95874.1"/>
    </source>
</evidence>
<feature type="domain" description="Major facilitator superfamily (MFS) profile" evidence="6">
    <location>
        <begin position="10"/>
        <end position="415"/>
    </location>
</feature>
<feature type="transmembrane region" description="Helical" evidence="5">
    <location>
        <begin position="6"/>
        <end position="24"/>
    </location>
</feature>
<name>A0ABY4ZU30_9CAUL</name>
<evidence type="ECO:0000259" key="6">
    <source>
        <dbReference type="PROSITE" id="PS50850"/>
    </source>
</evidence>
<feature type="transmembrane region" description="Helical" evidence="5">
    <location>
        <begin position="387"/>
        <end position="410"/>
    </location>
</feature>
<evidence type="ECO:0000313" key="8">
    <source>
        <dbReference type="Proteomes" id="UP001057520"/>
    </source>
</evidence>
<keyword evidence="2 5" id="KW-0812">Transmembrane</keyword>
<feature type="transmembrane region" description="Helical" evidence="5">
    <location>
        <begin position="45"/>
        <end position="64"/>
    </location>
</feature>
<dbReference type="InterPro" id="IPR050382">
    <property type="entry name" value="MFS_Na/Anion_cotransporter"/>
</dbReference>
<evidence type="ECO:0000256" key="5">
    <source>
        <dbReference type="SAM" id="Phobius"/>
    </source>
</evidence>
<comment type="subcellular location">
    <subcellularLocation>
        <location evidence="1">Membrane</location>
        <topology evidence="1">Multi-pass membrane protein</topology>
    </subcellularLocation>
</comment>
<protein>
    <submittedName>
        <fullName evidence="7">MFS transporter</fullName>
    </submittedName>
</protein>
<feature type="transmembrane region" description="Helical" evidence="5">
    <location>
        <begin position="329"/>
        <end position="347"/>
    </location>
</feature>
<dbReference type="PANTHER" id="PTHR11662">
    <property type="entry name" value="SOLUTE CARRIER FAMILY 17"/>
    <property type="match status" value="1"/>
</dbReference>
<evidence type="ECO:0000256" key="1">
    <source>
        <dbReference type="ARBA" id="ARBA00004141"/>
    </source>
</evidence>
<reference evidence="7 8" key="1">
    <citation type="submission" date="2022-04" db="EMBL/GenBank/DDBJ databases">
        <title>Genome sequence of soybean root-associated Caulobacter segnis RL271.</title>
        <authorList>
            <person name="Longley R."/>
            <person name="Bonito G."/>
            <person name="Trigodet F."/>
            <person name="Crosson S."/>
            <person name="Fiebig A."/>
        </authorList>
    </citation>
    <scope>NUCLEOTIDE SEQUENCE [LARGE SCALE GENOMIC DNA]</scope>
    <source>
        <strain evidence="7 8">RL271</strain>
    </source>
</reference>
<dbReference type="SUPFAM" id="SSF103473">
    <property type="entry name" value="MFS general substrate transporter"/>
    <property type="match status" value="1"/>
</dbReference>
<feature type="transmembrane region" description="Helical" evidence="5">
    <location>
        <begin position="137"/>
        <end position="158"/>
    </location>
</feature>
<feature type="transmembrane region" description="Helical" evidence="5">
    <location>
        <begin position="359"/>
        <end position="381"/>
    </location>
</feature>
<dbReference type="PROSITE" id="PS50850">
    <property type="entry name" value="MFS"/>
    <property type="match status" value="1"/>
</dbReference>
<feature type="transmembrane region" description="Helical" evidence="5">
    <location>
        <begin position="164"/>
        <end position="183"/>
    </location>
</feature>
<dbReference type="InterPro" id="IPR036259">
    <property type="entry name" value="MFS_trans_sf"/>
</dbReference>
<sequence length="432" mass="46616">MKFKGLRWLIVGMVGLATVINYIDRNALAVMWPQISKDMGVGKEAYALILTCFMLSYAAGQTIFGKIFDALGTRVGFMLSILAWSASIALHSVARSILTLGVLRAALGVSEAGNWPGAAKANAEWFPVRERAFAQGIFNAGASVGAIISAPLIAWLFLTFGWRATFMVIGLLGVLWVVPWAIVCRAAPQDHPWLSDEERQHILTGQRPASGDAEADYKPTWSGLLRHREAWGLILARFFIDPVWWLFVSWLPIYLAERFGFDIKQIGLFGWVPYVGAAAGSLFGGWISGWLIGRGWRPVKARKWAITLGGVFMLPALLLTIGASSPLHAVLLIAVILFGFQVTINNIQTLPSDYLPRSVGSLAGISGTAAVAGVLITTWIVPVATKVSYAPVFAMGASLVPLSILSIWLLGGRGERLVDPALAARTSNGANS</sequence>